<accession>G8C2P6</accession>
<protein>
    <submittedName>
        <fullName evidence="1">Uncharacterized protein</fullName>
    </submittedName>
</protein>
<gene>
    <name evidence="1" type="ORF">MHM_00760</name>
</gene>
<proteinExistence type="predicted"/>
<sequence>MEIHRELKEGGGSQHSINMNLESREERMLTSTDLMLSTESIQPASTSVIMESKKKPLAPDLNFLTRSGSPIFIGKEGYSDKLEHLHIDAERLFLKNLQEILARTLWVDGVNSIPWIYEVKGIFPSRLFKDFSHYSAKKILSDSEVEVSVKFDQEVIQKLRDWGSKWSSTLTTPIRQGMEELFLRFISSSYTLDKKLFEEKQFIQEKVAKLSFDHFASNEGNYPTHTIRFIRDFQGKSYYLDIIFNSQPGENQLYIPHIYSDNHTYSANGSIDWAKDNLGVSSSWSNKLDRDFARMFTHIDIDPLNFYKQITVVGRCLEDYRNCGSLLSMAKARQINYDPVAQLHPFASIYGNISAEWDLAPPTFPSSLLFKKLKN</sequence>
<evidence type="ECO:0000313" key="1">
    <source>
        <dbReference type="EMBL" id="CCE66594.1"/>
    </source>
</evidence>
<dbReference type="HOGENOM" id="CLU_737094_0_0_14"/>
<name>G8C2P6_9MOLU</name>
<dbReference type="KEGG" id="mhb:MHM_00760"/>
<dbReference type="AlphaFoldDB" id="G8C2P6"/>
<dbReference type="EMBL" id="HE613254">
    <property type="protein sequence ID" value="CCE66594.1"/>
    <property type="molecule type" value="Genomic_DNA"/>
</dbReference>
<organism evidence="1">
    <name type="scientific">Candidatus Mycoplasma haematominutum 'Birmingham 1'</name>
    <dbReference type="NCBI Taxonomy" id="1116213"/>
    <lineage>
        <taxon>Bacteria</taxon>
        <taxon>Bacillati</taxon>
        <taxon>Mycoplasmatota</taxon>
        <taxon>Mollicutes</taxon>
        <taxon>Mycoplasmataceae</taxon>
        <taxon>Mycoplasma</taxon>
    </lineage>
</organism>
<reference evidence="1" key="1">
    <citation type="submission" date="2011-11" db="EMBL/GenBank/DDBJ databases">
        <title>Complete genome sequence of Candidatus Mycoplasma haemominutum.</title>
        <authorList>
            <person name="Barker E.N."/>
            <person name="Darby A.C."/>
            <person name="Helps C.R."/>
            <person name="Peters I.R."/>
            <person name="Hughes M.A."/>
            <person name="Radford A.D."/>
            <person name="Novacco M."/>
            <person name="Boretti F."/>
            <person name="Hofmann-Lehmann R."/>
            <person name="Tasker S."/>
        </authorList>
    </citation>
    <scope>NUCLEOTIDE SEQUENCE</scope>
    <source>
        <strain evidence="1">Birmingham 1</strain>
    </source>
</reference>
<reference evidence="1" key="2">
    <citation type="submission" date="2011-11" db="EMBL/GenBank/DDBJ databases">
        <authorList>
            <person name="Barker E."/>
        </authorList>
    </citation>
    <scope>NUCLEOTIDE SEQUENCE</scope>
    <source>
        <strain evidence="1">Birmingham 1</strain>
    </source>
</reference>
<dbReference type="RefSeq" id="WP_015511459.1">
    <property type="nucleotide sequence ID" value="NC_021007.1"/>
</dbReference>
<dbReference type="PATRIC" id="fig|1116213.3.peg.80"/>